<comment type="caution">
    <text evidence="2">The sequence shown here is derived from an EMBL/GenBank/DDBJ whole genome shotgun (WGS) entry which is preliminary data.</text>
</comment>
<reference evidence="2" key="1">
    <citation type="journal article" date="2019" name="Sci. Rep.">
        <title>Draft genome of Tanacetum cinerariifolium, the natural source of mosquito coil.</title>
        <authorList>
            <person name="Yamashiro T."/>
            <person name="Shiraishi A."/>
            <person name="Satake H."/>
            <person name="Nakayama K."/>
        </authorList>
    </citation>
    <scope>NUCLEOTIDE SEQUENCE</scope>
</reference>
<protein>
    <submittedName>
        <fullName evidence="2">Uncharacterized protein</fullName>
    </submittedName>
</protein>
<feature type="compositionally biased region" description="Basic residues" evidence="1">
    <location>
        <begin position="1"/>
        <end position="19"/>
    </location>
</feature>
<feature type="compositionally biased region" description="Polar residues" evidence="1">
    <location>
        <begin position="59"/>
        <end position="68"/>
    </location>
</feature>
<organism evidence="2">
    <name type="scientific">Tanacetum cinerariifolium</name>
    <name type="common">Dalmatian daisy</name>
    <name type="synonym">Chrysanthemum cinerariifolium</name>
    <dbReference type="NCBI Taxonomy" id="118510"/>
    <lineage>
        <taxon>Eukaryota</taxon>
        <taxon>Viridiplantae</taxon>
        <taxon>Streptophyta</taxon>
        <taxon>Embryophyta</taxon>
        <taxon>Tracheophyta</taxon>
        <taxon>Spermatophyta</taxon>
        <taxon>Magnoliopsida</taxon>
        <taxon>eudicotyledons</taxon>
        <taxon>Gunneridae</taxon>
        <taxon>Pentapetalae</taxon>
        <taxon>asterids</taxon>
        <taxon>campanulids</taxon>
        <taxon>Asterales</taxon>
        <taxon>Asteraceae</taxon>
        <taxon>Asteroideae</taxon>
        <taxon>Anthemideae</taxon>
        <taxon>Anthemidinae</taxon>
        <taxon>Tanacetum</taxon>
    </lineage>
</organism>
<sequence>SSKKARKFKKPASPSRKRTLVTVEKEEPVPAKKVVPSKKSSRIQSTGAQVKKVLKRRLTGNNYPSSKWLSGDEAKEQGDDEDFLESDDNRKKADDERNDYENQET</sequence>
<name>A0A699UYS2_TANCI</name>
<dbReference type="AlphaFoldDB" id="A0A699UYS2"/>
<feature type="non-terminal residue" evidence="2">
    <location>
        <position position="1"/>
    </location>
</feature>
<dbReference type="EMBL" id="BKCJ011379062">
    <property type="protein sequence ID" value="GFD27690.1"/>
    <property type="molecule type" value="Genomic_DNA"/>
</dbReference>
<feature type="region of interest" description="Disordered" evidence="1">
    <location>
        <begin position="1"/>
        <end position="105"/>
    </location>
</feature>
<feature type="compositionally biased region" description="Acidic residues" evidence="1">
    <location>
        <begin position="96"/>
        <end position="105"/>
    </location>
</feature>
<accession>A0A699UYS2</accession>
<evidence type="ECO:0000256" key="1">
    <source>
        <dbReference type="SAM" id="MobiDB-lite"/>
    </source>
</evidence>
<proteinExistence type="predicted"/>
<evidence type="ECO:0000313" key="2">
    <source>
        <dbReference type="EMBL" id="GFD27690.1"/>
    </source>
</evidence>
<gene>
    <name evidence="2" type="ORF">Tci_899659</name>
</gene>
<feature type="non-terminal residue" evidence="2">
    <location>
        <position position="105"/>
    </location>
</feature>